<protein>
    <recommendedName>
        <fullName evidence="2">DUF7344 domain-containing protein</fullName>
    </recommendedName>
</protein>
<evidence type="ECO:0000313" key="4">
    <source>
        <dbReference type="Proteomes" id="UP000198775"/>
    </source>
</evidence>
<dbReference type="Pfam" id="PF24035">
    <property type="entry name" value="DUF7344"/>
    <property type="match status" value="1"/>
</dbReference>
<dbReference type="AlphaFoldDB" id="A0A1H8FB59"/>
<dbReference type="InterPro" id="IPR055768">
    <property type="entry name" value="DUF7344"/>
</dbReference>
<feature type="domain" description="DUF7344" evidence="2">
    <location>
        <begin position="47"/>
        <end position="118"/>
    </location>
</feature>
<feature type="compositionally biased region" description="Basic and acidic residues" evidence="1">
    <location>
        <begin position="14"/>
        <end position="23"/>
    </location>
</feature>
<dbReference type="EMBL" id="FOCX01000002">
    <property type="protein sequence ID" value="SEN28982.1"/>
    <property type="molecule type" value="Genomic_DNA"/>
</dbReference>
<dbReference type="Gene3D" id="1.10.10.10">
    <property type="entry name" value="Winged helix-like DNA-binding domain superfamily/Winged helix DNA-binding domain"/>
    <property type="match status" value="1"/>
</dbReference>
<reference evidence="4" key="1">
    <citation type="submission" date="2016-10" db="EMBL/GenBank/DDBJ databases">
        <authorList>
            <person name="Varghese N."/>
            <person name="Submissions S."/>
        </authorList>
    </citation>
    <scope>NUCLEOTIDE SEQUENCE [LARGE SCALE GENOMIC DNA]</scope>
    <source>
        <strain evidence="4">IBRC-M 10043</strain>
    </source>
</reference>
<proteinExistence type="predicted"/>
<feature type="region of interest" description="Disordered" evidence="1">
    <location>
        <begin position="14"/>
        <end position="34"/>
    </location>
</feature>
<name>A0A1H8FB59_9EURY</name>
<evidence type="ECO:0000259" key="2">
    <source>
        <dbReference type="Pfam" id="PF24035"/>
    </source>
</evidence>
<gene>
    <name evidence="3" type="ORF">SAMN05216388_1002242</name>
</gene>
<keyword evidence="4" id="KW-1185">Reference proteome</keyword>
<evidence type="ECO:0000256" key="1">
    <source>
        <dbReference type="SAM" id="MobiDB-lite"/>
    </source>
</evidence>
<accession>A0A1H8FB59</accession>
<dbReference type="InterPro" id="IPR036388">
    <property type="entry name" value="WH-like_DNA-bd_sf"/>
</dbReference>
<feature type="compositionally biased region" description="Polar residues" evidence="1">
    <location>
        <begin position="24"/>
        <end position="33"/>
    </location>
</feature>
<sequence>MREGTRVIYVASMRDDHQPERSVRSPNATNPLGTNRAVVTPPIDEVFALLSNDCRRRVCLFLRRAGIEVATLDDLVDALASDESDEERERLAINLHHRHLPKLDEAGIVDYDPRSNTARYWGQPTVEKWAEHVEAIDDGQQAES</sequence>
<organism evidence="3 4">
    <name type="scientific">Halorientalis persicus</name>
    <dbReference type="NCBI Taxonomy" id="1367881"/>
    <lineage>
        <taxon>Archaea</taxon>
        <taxon>Methanobacteriati</taxon>
        <taxon>Methanobacteriota</taxon>
        <taxon>Stenosarchaea group</taxon>
        <taxon>Halobacteria</taxon>
        <taxon>Halobacteriales</taxon>
        <taxon>Haloarculaceae</taxon>
        <taxon>Halorientalis</taxon>
    </lineage>
</organism>
<evidence type="ECO:0000313" key="3">
    <source>
        <dbReference type="EMBL" id="SEN28982.1"/>
    </source>
</evidence>
<dbReference type="Proteomes" id="UP000198775">
    <property type="component" value="Unassembled WGS sequence"/>
</dbReference>